<evidence type="ECO:0000256" key="5">
    <source>
        <dbReference type="ARBA" id="ARBA00022692"/>
    </source>
</evidence>
<feature type="transmembrane region" description="Helical" evidence="8">
    <location>
        <begin position="54"/>
        <end position="74"/>
    </location>
</feature>
<keyword evidence="6 8" id="KW-1133">Transmembrane helix</keyword>
<organism evidence="9 10">
    <name type="scientific">Zobellella iuensis</name>
    <dbReference type="NCBI Taxonomy" id="2803811"/>
    <lineage>
        <taxon>Bacteria</taxon>
        <taxon>Pseudomonadati</taxon>
        <taxon>Pseudomonadota</taxon>
        <taxon>Gammaproteobacteria</taxon>
        <taxon>Aeromonadales</taxon>
        <taxon>Aeromonadaceae</taxon>
        <taxon>Zobellella</taxon>
    </lineage>
</organism>
<comment type="caution">
    <text evidence="9">The sequence shown here is derived from an EMBL/GenBank/DDBJ whole genome shotgun (WGS) entry which is preliminary data.</text>
</comment>
<dbReference type="InterPro" id="IPR000522">
    <property type="entry name" value="ABC_transptr_permease_BtuC"/>
</dbReference>
<evidence type="ECO:0000256" key="7">
    <source>
        <dbReference type="ARBA" id="ARBA00023136"/>
    </source>
</evidence>
<dbReference type="RefSeq" id="WP_202088451.1">
    <property type="nucleotide sequence ID" value="NZ_JAERTZ010000032.1"/>
</dbReference>
<accession>A0ABS1QYS7</accession>
<evidence type="ECO:0000256" key="3">
    <source>
        <dbReference type="ARBA" id="ARBA00022448"/>
    </source>
</evidence>
<feature type="transmembrane region" description="Helical" evidence="8">
    <location>
        <begin position="312"/>
        <end position="329"/>
    </location>
</feature>
<dbReference type="EMBL" id="JAERTZ010000032">
    <property type="protein sequence ID" value="MBL1379278.1"/>
    <property type="molecule type" value="Genomic_DNA"/>
</dbReference>
<protein>
    <submittedName>
        <fullName evidence="9">Iron ABC transporter permease</fullName>
    </submittedName>
</protein>
<dbReference type="SUPFAM" id="SSF81345">
    <property type="entry name" value="ABC transporter involved in vitamin B12 uptake, BtuC"/>
    <property type="match status" value="1"/>
</dbReference>
<dbReference type="PANTHER" id="PTHR30472">
    <property type="entry name" value="FERRIC ENTEROBACTIN TRANSPORT SYSTEM PERMEASE PROTEIN"/>
    <property type="match status" value="1"/>
</dbReference>
<evidence type="ECO:0000313" key="9">
    <source>
        <dbReference type="EMBL" id="MBL1379278.1"/>
    </source>
</evidence>
<evidence type="ECO:0000256" key="8">
    <source>
        <dbReference type="SAM" id="Phobius"/>
    </source>
</evidence>
<keyword evidence="3" id="KW-0813">Transport</keyword>
<dbReference type="InterPro" id="IPR037294">
    <property type="entry name" value="ABC_BtuC-like"/>
</dbReference>
<evidence type="ECO:0000256" key="2">
    <source>
        <dbReference type="ARBA" id="ARBA00007935"/>
    </source>
</evidence>
<evidence type="ECO:0000256" key="1">
    <source>
        <dbReference type="ARBA" id="ARBA00004651"/>
    </source>
</evidence>
<feature type="transmembrane region" description="Helical" evidence="8">
    <location>
        <begin position="149"/>
        <end position="173"/>
    </location>
</feature>
<evidence type="ECO:0000256" key="4">
    <source>
        <dbReference type="ARBA" id="ARBA00022475"/>
    </source>
</evidence>
<name>A0ABS1QYS7_9GAMM</name>
<feature type="transmembrane region" description="Helical" evidence="8">
    <location>
        <begin position="86"/>
        <end position="108"/>
    </location>
</feature>
<evidence type="ECO:0000256" key="6">
    <source>
        <dbReference type="ARBA" id="ARBA00022989"/>
    </source>
</evidence>
<dbReference type="Proteomes" id="UP000638570">
    <property type="component" value="Unassembled WGS sequence"/>
</dbReference>
<feature type="transmembrane region" description="Helical" evidence="8">
    <location>
        <begin position="242"/>
        <end position="270"/>
    </location>
</feature>
<comment type="similarity">
    <text evidence="2">Belongs to the binding-protein-dependent transport system permease family. FecCD subfamily.</text>
</comment>
<keyword evidence="7 8" id="KW-0472">Membrane</keyword>
<keyword evidence="5 8" id="KW-0812">Transmembrane</keyword>
<dbReference type="Gene3D" id="1.10.3470.10">
    <property type="entry name" value="ABC transporter involved in vitamin B12 uptake, BtuC"/>
    <property type="match status" value="1"/>
</dbReference>
<feature type="transmembrane region" description="Helical" evidence="8">
    <location>
        <begin position="193"/>
        <end position="211"/>
    </location>
</feature>
<gene>
    <name evidence="9" type="ORF">JKV55_18405</name>
</gene>
<feature type="transmembrane region" description="Helical" evidence="8">
    <location>
        <begin position="114"/>
        <end position="137"/>
    </location>
</feature>
<sequence length="338" mass="34603">MSRHPTLLPLLLALLLATGLVSLATGPMALEWGKLLSPSRLDATESLVLLHIRLPRTLLCLAVGAILALCGAVLQGLFRNPLADPGIIGVSSGAALGAALSMVLLAPVAAGLPAWLGTGLTSLMAFGGGLLTTLAVYRLARTPQGTSVSVLLLAGVAIAALAGGVLGLLNYLADDQTLRDLSLWQMGSLAQGSLPQLVLVCLTALGLTMLLSRQATALNALALGEAEAGHLGIDVQRLKRRLVLLSALAVGVCVAAVGIIGFVGLVVPHLVRLLTGPDHRGLLPLSALTGAWLLLLADMLARTLAAPAEMPVGIVTALLGAPFFLWLLLKQKRGIGLA</sequence>
<keyword evidence="10" id="KW-1185">Reference proteome</keyword>
<proteinExistence type="inferred from homology"/>
<comment type="subcellular location">
    <subcellularLocation>
        <location evidence="1">Cell membrane</location>
        <topology evidence="1">Multi-pass membrane protein</topology>
    </subcellularLocation>
</comment>
<keyword evidence="4" id="KW-1003">Cell membrane</keyword>
<evidence type="ECO:0000313" key="10">
    <source>
        <dbReference type="Proteomes" id="UP000638570"/>
    </source>
</evidence>
<reference evidence="10" key="1">
    <citation type="submission" date="2021-01" db="EMBL/GenBank/DDBJ databases">
        <title>Genome public.</title>
        <authorList>
            <person name="Liu C."/>
            <person name="Sun Q."/>
        </authorList>
    </citation>
    <scope>NUCLEOTIDE SEQUENCE [LARGE SCALE GENOMIC DNA]</scope>
    <source>
        <strain evidence="10">CGMCC 1.18722</strain>
    </source>
</reference>
<dbReference type="Pfam" id="PF01032">
    <property type="entry name" value="FecCD"/>
    <property type="match status" value="1"/>
</dbReference>
<dbReference type="CDD" id="cd06550">
    <property type="entry name" value="TM_ABC_iron-siderophores_like"/>
    <property type="match status" value="1"/>
</dbReference>
<dbReference type="PANTHER" id="PTHR30472:SF25">
    <property type="entry name" value="ABC TRANSPORTER PERMEASE PROTEIN MJ0876-RELATED"/>
    <property type="match status" value="1"/>
</dbReference>